<keyword evidence="2" id="KW-1185">Reference proteome</keyword>
<protein>
    <submittedName>
        <fullName evidence="1">Uncharacterized protein</fullName>
    </submittedName>
</protein>
<feature type="non-terminal residue" evidence="1">
    <location>
        <position position="1"/>
    </location>
</feature>
<evidence type="ECO:0000313" key="1">
    <source>
        <dbReference type="EMBL" id="CAK5277220.1"/>
    </source>
</evidence>
<evidence type="ECO:0000313" key="2">
    <source>
        <dbReference type="Proteomes" id="UP001295794"/>
    </source>
</evidence>
<sequence>QNSEIGSQGCPYSITWLHKRRHVGLQELDADVARLVSHRNMSRTIVDQEQNVSLLAPHPIIELSHPFGPQLCHHPGLSVVAVIKWWVDVCWILLRIREASAISQ</sequence>
<dbReference type="Proteomes" id="UP001295794">
    <property type="component" value="Unassembled WGS sequence"/>
</dbReference>
<name>A0AAD2HLX3_9AGAR</name>
<reference evidence="1" key="1">
    <citation type="submission" date="2023-11" db="EMBL/GenBank/DDBJ databases">
        <authorList>
            <person name="De Vega J J."/>
            <person name="De Vega J J."/>
        </authorList>
    </citation>
    <scope>NUCLEOTIDE SEQUENCE</scope>
</reference>
<organism evidence="1 2">
    <name type="scientific">Mycena citricolor</name>
    <dbReference type="NCBI Taxonomy" id="2018698"/>
    <lineage>
        <taxon>Eukaryota</taxon>
        <taxon>Fungi</taxon>
        <taxon>Dikarya</taxon>
        <taxon>Basidiomycota</taxon>
        <taxon>Agaricomycotina</taxon>
        <taxon>Agaricomycetes</taxon>
        <taxon>Agaricomycetidae</taxon>
        <taxon>Agaricales</taxon>
        <taxon>Marasmiineae</taxon>
        <taxon>Mycenaceae</taxon>
        <taxon>Mycena</taxon>
    </lineage>
</organism>
<dbReference type="EMBL" id="CAVNYO010000419">
    <property type="protein sequence ID" value="CAK5277220.1"/>
    <property type="molecule type" value="Genomic_DNA"/>
</dbReference>
<gene>
    <name evidence="1" type="ORF">MYCIT1_LOCUS26095</name>
</gene>
<proteinExistence type="predicted"/>
<dbReference type="AlphaFoldDB" id="A0AAD2HLX3"/>
<comment type="caution">
    <text evidence="1">The sequence shown here is derived from an EMBL/GenBank/DDBJ whole genome shotgun (WGS) entry which is preliminary data.</text>
</comment>
<accession>A0AAD2HLX3</accession>